<dbReference type="EMBL" id="BART01013819">
    <property type="protein sequence ID" value="GAG81525.1"/>
    <property type="molecule type" value="Genomic_DNA"/>
</dbReference>
<feature type="non-terminal residue" evidence="1">
    <location>
        <position position="1"/>
    </location>
</feature>
<protein>
    <submittedName>
        <fullName evidence="1">Uncharacterized protein</fullName>
    </submittedName>
</protein>
<reference evidence="1" key="1">
    <citation type="journal article" date="2014" name="Front. Microbiol.">
        <title>High frequency of phylogenetically diverse reductive dehalogenase-homologous genes in deep subseafloor sedimentary metagenomes.</title>
        <authorList>
            <person name="Kawai M."/>
            <person name="Futagami T."/>
            <person name="Toyoda A."/>
            <person name="Takaki Y."/>
            <person name="Nishi S."/>
            <person name="Hori S."/>
            <person name="Arai W."/>
            <person name="Tsubouchi T."/>
            <person name="Morono Y."/>
            <person name="Uchiyama I."/>
            <person name="Ito T."/>
            <person name="Fujiyama A."/>
            <person name="Inagaki F."/>
            <person name="Takami H."/>
        </authorList>
    </citation>
    <scope>NUCLEOTIDE SEQUENCE</scope>
    <source>
        <strain evidence="1">Expedition CK06-06</strain>
    </source>
</reference>
<sequence length="62" mass="6797">VDASRLSFASTVLRDPDRWARIMVYGIVTDDRIDEGVTDLVITNVVSSLWNAYAGVNPNLSA</sequence>
<organism evidence="1">
    <name type="scientific">marine sediment metagenome</name>
    <dbReference type="NCBI Taxonomy" id="412755"/>
    <lineage>
        <taxon>unclassified sequences</taxon>
        <taxon>metagenomes</taxon>
        <taxon>ecological metagenomes</taxon>
    </lineage>
</organism>
<name>X1AG66_9ZZZZ</name>
<gene>
    <name evidence="1" type="ORF">S01H4_28015</name>
</gene>
<dbReference type="AlphaFoldDB" id="X1AG66"/>
<accession>X1AG66</accession>
<comment type="caution">
    <text evidence="1">The sequence shown here is derived from an EMBL/GenBank/DDBJ whole genome shotgun (WGS) entry which is preliminary data.</text>
</comment>
<proteinExistence type="predicted"/>
<evidence type="ECO:0000313" key="1">
    <source>
        <dbReference type="EMBL" id="GAG81525.1"/>
    </source>
</evidence>